<dbReference type="PANTHER" id="PTHR31793">
    <property type="entry name" value="4-HYDROXYBENZOYL-COA THIOESTERASE FAMILY MEMBER"/>
    <property type="match status" value="1"/>
</dbReference>
<evidence type="ECO:0000313" key="1">
    <source>
        <dbReference type="EMBL" id="MFD2868999.1"/>
    </source>
</evidence>
<organism evidence="1 2">
    <name type="scientific">Kurthia populi</name>
    <dbReference type="NCBI Taxonomy" id="1562132"/>
    <lineage>
        <taxon>Bacteria</taxon>
        <taxon>Bacillati</taxon>
        <taxon>Bacillota</taxon>
        <taxon>Bacilli</taxon>
        <taxon>Bacillales</taxon>
        <taxon>Caryophanaceae</taxon>
        <taxon>Kurthia</taxon>
    </lineage>
</organism>
<dbReference type="Gene3D" id="3.10.129.10">
    <property type="entry name" value="Hotdog Thioesterase"/>
    <property type="match status" value="1"/>
</dbReference>
<protein>
    <submittedName>
        <fullName evidence="1">Acyl-CoA thioesterase</fullName>
        <ecNumber evidence="1">3.1.2.-</ecNumber>
    </submittedName>
</protein>
<dbReference type="SUPFAM" id="SSF54637">
    <property type="entry name" value="Thioesterase/thiol ester dehydrase-isomerase"/>
    <property type="match status" value="1"/>
</dbReference>
<evidence type="ECO:0000313" key="2">
    <source>
        <dbReference type="Proteomes" id="UP001597568"/>
    </source>
</evidence>
<dbReference type="RefSeq" id="WP_380147855.1">
    <property type="nucleotide sequence ID" value="NZ_JBHUOR010000090.1"/>
</dbReference>
<dbReference type="Pfam" id="PF13279">
    <property type="entry name" value="4HBT_2"/>
    <property type="match status" value="1"/>
</dbReference>
<dbReference type="PANTHER" id="PTHR31793:SF24">
    <property type="entry name" value="LONG-CHAIN ACYL-COA THIOESTERASE FADM"/>
    <property type="match status" value="1"/>
</dbReference>
<keyword evidence="2" id="KW-1185">Reference proteome</keyword>
<dbReference type="EMBL" id="JBHUOR010000090">
    <property type="protein sequence ID" value="MFD2868999.1"/>
    <property type="molecule type" value="Genomic_DNA"/>
</dbReference>
<dbReference type="InterPro" id="IPR029069">
    <property type="entry name" value="HotDog_dom_sf"/>
</dbReference>
<keyword evidence="1" id="KW-0378">Hydrolase</keyword>
<name>A0ABW5Y1Y3_9BACL</name>
<dbReference type="InterPro" id="IPR050563">
    <property type="entry name" value="4-hydroxybenzoyl-CoA_TE"/>
</dbReference>
<reference evidence="2" key="1">
    <citation type="journal article" date="2019" name="Int. J. Syst. Evol. Microbiol.">
        <title>The Global Catalogue of Microorganisms (GCM) 10K type strain sequencing project: providing services to taxonomists for standard genome sequencing and annotation.</title>
        <authorList>
            <consortium name="The Broad Institute Genomics Platform"/>
            <consortium name="The Broad Institute Genome Sequencing Center for Infectious Disease"/>
            <person name="Wu L."/>
            <person name="Ma J."/>
        </authorList>
    </citation>
    <scope>NUCLEOTIDE SEQUENCE [LARGE SCALE GENOMIC DNA]</scope>
    <source>
        <strain evidence="2">KCTC 33522</strain>
    </source>
</reference>
<sequence>MLPAYIEDVQTWLADFYYFEDIKVRFCETDLFGHMNNTVPFIYFEQVRTAYMENSGLMAQELEPGVFGVPVMANLHCDYVQQAYYNDVLKVGVKIARIGRSSIDMHYVALKGQEIIFTGTSTVVQMNKNTGKSIAFNNEQLESLAGTVK</sequence>
<accession>A0ABW5Y1Y3</accession>
<comment type="caution">
    <text evidence="1">The sequence shown here is derived from an EMBL/GenBank/DDBJ whole genome shotgun (WGS) entry which is preliminary data.</text>
</comment>
<dbReference type="EC" id="3.1.2.-" evidence="1"/>
<dbReference type="Proteomes" id="UP001597568">
    <property type="component" value="Unassembled WGS sequence"/>
</dbReference>
<dbReference type="CDD" id="cd00586">
    <property type="entry name" value="4HBT"/>
    <property type="match status" value="1"/>
</dbReference>
<gene>
    <name evidence="1" type="ORF">ACFSY7_10875</name>
</gene>
<proteinExistence type="predicted"/>
<dbReference type="GO" id="GO:0016787">
    <property type="term" value="F:hydrolase activity"/>
    <property type="evidence" value="ECO:0007669"/>
    <property type="project" value="UniProtKB-KW"/>
</dbReference>